<name>A0AAW0CG06_9AGAR</name>
<comment type="caution">
    <text evidence="2">The sequence shown here is derived from an EMBL/GenBank/DDBJ whole genome shotgun (WGS) entry which is preliminary data.</text>
</comment>
<sequence length="210" mass="22562">MSSRSFSSSSVSLAPAAPHSLSIPTLGGHRFPVLGDVIVLWTKHTRRGCLQKNRGAAGWENDDGEADIATQTTGSSATPAHPPTPPPASASSRPPPSPRRSRADYRCQRIRCECGQWVGGVVTIASRVNIAQVTPAITLTLQRISTTFCLMKKERKEARTKEGNEKGRDGCDSGWTAAAADMIVRLWIKTGDMESNLPVDEAAQLELQNG</sequence>
<reference evidence="2 3" key="1">
    <citation type="journal article" date="2024" name="J Genomics">
        <title>Draft genome sequencing and assembly of Favolaschia claudopus CIRM-BRFM 2984 isolated from oak limbs.</title>
        <authorList>
            <person name="Navarro D."/>
            <person name="Drula E."/>
            <person name="Chaduli D."/>
            <person name="Cazenave R."/>
            <person name="Ahrendt S."/>
            <person name="Wang J."/>
            <person name="Lipzen A."/>
            <person name="Daum C."/>
            <person name="Barry K."/>
            <person name="Grigoriev I.V."/>
            <person name="Favel A."/>
            <person name="Rosso M.N."/>
            <person name="Martin F."/>
        </authorList>
    </citation>
    <scope>NUCLEOTIDE SEQUENCE [LARGE SCALE GENOMIC DNA]</scope>
    <source>
        <strain evidence="2 3">CIRM-BRFM 2984</strain>
    </source>
</reference>
<accession>A0AAW0CG06</accession>
<proteinExistence type="predicted"/>
<feature type="region of interest" description="Disordered" evidence="1">
    <location>
        <begin position="55"/>
        <end position="102"/>
    </location>
</feature>
<keyword evidence="3" id="KW-1185">Reference proteome</keyword>
<evidence type="ECO:0000313" key="2">
    <source>
        <dbReference type="EMBL" id="KAK7038011.1"/>
    </source>
</evidence>
<gene>
    <name evidence="2" type="ORF">R3P38DRAFT_2770345</name>
</gene>
<organism evidence="2 3">
    <name type="scientific">Favolaschia claudopus</name>
    <dbReference type="NCBI Taxonomy" id="2862362"/>
    <lineage>
        <taxon>Eukaryota</taxon>
        <taxon>Fungi</taxon>
        <taxon>Dikarya</taxon>
        <taxon>Basidiomycota</taxon>
        <taxon>Agaricomycotina</taxon>
        <taxon>Agaricomycetes</taxon>
        <taxon>Agaricomycetidae</taxon>
        <taxon>Agaricales</taxon>
        <taxon>Marasmiineae</taxon>
        <taxon>Mycenaceae</taxon>
        <taxon>Favolaschia</taxon>
    </lineage>
</organism>
<feature type="compositionally biased region" description="Pro residues" evidence="1">
    <location>
        <begin position="80"/>
        <end position="98"/>
    </location>
</feature>
<evidence type="ECO:0000313" key="3">
    <source>
        <dbReference type="Proteomes" id="UP001362999"/>
    </source>
</evidence>
<protein>
    <submittedName>
        <fullName evidence="2">Uncharacterized protein</fullName>
    </submittedName>
</protein>
<dbReference type="EMBL" id="JAWWNJ010000017">
    <property type="protein sequence ID" value="KAK7038011.1"/>
    <property type="molecule type" value="Genomic_DNA"/>
</dbReference>
<dbReference type="Proteomes" id="UP001362999">
    <property type="component" value="Unassembled WGS sequence"/>
</dbReference>
<evidence type="ECO:0000256" key="1">
    <source>
        <dbReference type="SAM" id="MobiDB-lite"/>
    </source>
</evidence>
<dbReference type="AlphaFoldDB" id="A0AAW0CG06"/>